<dbReference type="SUPFAM" id="SSF55895">
    <property type="entry name" value="Ribonuclease Rh-like"/>
    <property type="match status" value="1"/>
</dbReference>
<evidence type="ECO:0000313" key="3">
    <source>
        <dbReference type="Proteomes" id="UP001632038"/>
    </source>
</evidence>
<dbReference type="Proteomes" id="UP001632038">
    <property type="component" value="Unassembled WGS sequence"/>
</dbReference>
<sequence length="143" mass="16149">MENCWPSFKGPNSDLWLDEYAKHGARTPFKPEHYFNFAVKLYEQLTRGPPFSSLYLGLESFMSTDKPAVDIRIIVAADLLKTYPGLLMTCPPKGIVRPHLVCYGPGPVFHLEEIRICYLTSSTLPVRCARLYSGVAAHQMVEL</sequence>
<dbReference type="EMBL" id="JAVIJP010000069">
    <property type="protein sequence ID" value="KAL3619428.1"/>
    <property type="molecule type" value="Genomic_DNA"/>
</dbReference>
<gene>
    <name evidence="2" type="ORF">CASFOL_036998</name>
</gene>
<dbReference type="Gene3D" id="3.90.730.10">
    <property type="entry name" value="Ribonuclease T2-like"/>
    <property type="match status" value="1"/>
</dbReference>
<evidence type="ECO:0000313" key="2">
    <source>
        <dbReference type="EMBL" id="KAL3619428.1"/>
    </source>
</evidence>
<accession>A0ABD3BQD2</accession>
<organism evidence="2 3">
    <name type="scientific">Castilleja foliolosa</name>
    <dbReference type="NCBI Taxonomy" id="1961234"/>
    <lineage>
        <taxon>Eukaryota</taxon>
        <taxon>Viridiplantae</taxon>
        <taxon>Streptophyta</taxon>
        <taxon>Embryophyta</taxon>
        <taxon>Tracheophyta</taxon>
        <taxon>Spermatophyta</taxon>
        <taxon>Magnoliopsida</taxon>
        <taxon>eudicotyledons</taxon>
        <taxon>Gunneridae</taxon>
        <taxon>Pentapetalae</taxon>
        <taxon>asterids</taxon>
        <taxon>lamiids</taxon>
        <taxon>Lamiales</taxon>
        <taxon>Orobanchaceae</taxon>
        <taxon>Pedicularideae</taxon>
        <taxon>Castillejinae</taxon>
        <taxon>Castilleja</taxon>
    </lineage>
</organism>
<keyword evidence="1" id="KW-0255">Endonuclease</keyword>
<name>A0ABD3BQD2_9LAMI</name>
<keyword evidence="1" id="KW-0378">Hydrolase</keyword>
<keyword evidence="3" id="KW-1185">Reference proteome</keyword>
<reference evidence="3" key="1">
    <citation type="journal article" date="2024" name="IScience">
        <title>Strigolactones Initiate the Formation of Haustorium-like Structures in Castilleja.</title>
        <authorList>
            <person name="Buerger M."/>
            <person name="Peterson D."/>
            <person name="Chory J."/>
        </authorList>
    </citation>
    <scope>NUCLEOTIDE SEQUENCE [LARGE SCALE GENOMIC DNA]</scope>
</reference>
<protein>
    <submittedName>
        <fullName evidence="2">Uncharacterized protein</fullName>
    </submittedName>
</protein>
<dbReference type="InterPro" id="IPR036430">
    <property type="entry name" value="RNase_T2-like_sf"/>
</dbReference>
<dbReference type="AlphaFoldDB" id="A0ABD3BQD2"/>
<proteinExistence type="predicted"/>
<keyword evidence="1" id="KW-0540">Nuclease</keyword>
<comment type="caution">
    <text evidence="2">The sequence shown here is derived from an EMBL/GenBank/DDBJ whole genome shotgun (WGS) entry which is preliminary data.</text>
</comment>
<dbReference type="GO" id="GO:0004519">
    <property type="term" value="F:endonuclease activity"/>
    <property type="evidence" value="ECO:0007669"/>
    <property type="project" value="UniProtKB-KW"/>
</dbReference>
<evidence type="ECO:0000256" key="1">
    <source>
        <dbReference type="ARBA" id="ARBA00022759"/>
    </source>
</evidence>